<dbReference type="AlphaFoldDB" id="B9XCS7"/>
<evidence type="ECO:0000256" key="1">
    <source>
        <dbReference type="SAM" id="MobiDB-lite"/>
    </source>
</evidence>
<sequence>MSCRSLPDNAHDPILPSPVPADAAYDLNPSASNQLNGGMRLRPNSNLVGDPANTHRAHPRTRPTTQSHRKATIIALVGNALRRFPDLPHTPIQFIVVIA</sequence>
<evidence type="ECO:0000313" key="3">
    <source>
        <dbReference type="Proteomes" id="UP000003688"/>
    </source>
</evidence>
<dbReference type="RefSeq" id="WP_007413625.1">
    <property type="nucleotide sequence ID" value="NZ_ABOX02000005.1"/>
</dbReference>
<feature type="region of interest" description="Disordered" evidence="1">
    <location>
        <begin position="32"/>
        <end position="68"/>
    </location>
</feature>
<protein>
    <submittedName>
        <fullName evidence="2">Uncharacterized protein</fullName>
    </submittedName>
</protein>
<dbReference type="Proteomes" id="UP000003688">
    <property type="component" value="Unassembled WGS sequence"/>
</dbReference>
<dbReference type="EMBL" id="ABOX02000005">
    <property type="protein sequence ID" value="EEF62273.1"/>
    <property type="molecule type" value="Genomic_DNA"/>
</dbReference>
<feature type="compositionally biased region" description="Basic residues" evidence="1">
    <location>
        <begin position="55"/>
        <end position="68"/>
    </location>
</feature>
<proteinExistence type="predicted"/>
<comment type="caution">
    <text evidence="2">The sequence shown here is derived from an EMBL/GenBank/DDBJ whole genome shotgun (WGS) entry which is preliminary data.</text>
</comment>
<gene>
    <name evidence="2" type="ORF">Cflav_PD4908</name>
</gene>
<reference evidence="2 3" key="1">
    <citation type="journal article" date="2011" name="J. Bacteriol.">
        <title>Genome sequence of 'Pedosphaera parvula' Ellin514, an aerobic Verrucomicrobial isolate from pasture soil.</title>
        <authorList>
            <person name="Kant R."/>
            <person name="van Passel M.W."/>
            <person name="Sangwan P."/>
            <person name="Palva A."/>
            <person name="Lucas S."/>
            <person name="Copeland A."/>
            <person name="Lapidus A."/>
            <person name="Glavina Del Rio T."/>
            <person name="Dalin E."/>
            <person name="Tice H."/>
            <person name="Bruce D."/>
            <person name="Goodwin L."/>
            <person name="Pitluck S."/>
            <person name="Chertkov O."/>
            <person name="Larimer F.W."/>
            <person name="Land M.L."/>
            <person name="Hauser L."/>
            <person name="Brettin T.S."/>
            <person name="Detter J.C."/>
            <person name="Han S."/>
            <person name="de Vos W.M."/>
            <person name="Janssen P.H."/>
            <person name="Smidt H."/>
        </authorList>
    </citation>
    <scope>NUCLEOTIDE SEQUENCE [LARGE SCALE GENOMIC DNA]</scope>
    <source>
        <strain evidence="2 3">Ellin514</strain>
    </source>
</reference>
<evidence type="ECO:0000313" key="2">
    <source>
        <dbReference type="EMBL" id="EEF62273.1"/>
    </source>
</evidence>
<name>B9XCS7_PEDPL</name>
<keyword evidence="3" id="KW-1185">Reference proteome</keyword>
<dbReference type="STRING" id="320771.Cflav_PD4908"/>
<accession>B9XCS7</accession>
<organism evidence="2 3">
    <name type="scientific">Pedosphaera parvula (strain Ellin514)</name>
    <dbReference type="NCBI Taxonomy" id="320771"/>
    <lineage>
        <taxon>Bacteria</taxon>
        <taxon>Pseudomonadati</taxon>
        <taxon>Verrucomicrobiota</taxon>
        <taxon>Pedosphaerae</taxon>
        <taxon>Pedosphaerales</taxon>
        <taxon>Pedosphaeraceae</taxon>
        <taxon>Pedosphaera</taxon>
    </lineage>
</organism>